<dbReference type="EnsemblMetazoa" id="PPA45872.1">
    <property type="protein sequence ID" value="PPA45872.1"/>
    <property type="gene ID" value="WBGene00284241"/>
</dbReference>
<organism evidence="1 2">
    <name type="scientific">Pristionchus pacificus</name>
    <name type="common">Parasitic nematode worm</name>
    <dbReference type="NCBI Taxonomy" id="54126"/>
    <lineage>
        <taxon>Eukaryota</taxon>
        <taxon>Metazoa</taxon>
        <taxon>Ecdysozoa</taxon>
        <taxon>Nematoda</taxon>
        <taxon>Chromadorea</taxon>
        <taxon>Rhabditida</taxon>
        <taxon>Rhabditina</taxon>
        <taxon>Diplogasteromorpha</taxon>
        <taxon>Diplogasteroidea</taxon>
        <taxon>Neodiplogasteridae</taxon>
        <taxon>Pristionchus</taxon>
    </lineage>
</organism>
<reference evidence="1" key="2">
    <citation type="submission" date="2022-06" db="UniProtKB">
        <authorList>
            <consortium name="EnsemblMetazoa"/>
        </authorList>
    </citation>
    <scope>IDENTIFICATION</scope>
    <source>
        <strain evidence="1">PS312</strain>
    </source>
</reference>
<reference evidence="2" key="1">
    <citation type="journal article" date="2008" name="Nat. Genet.">
        <title>The Pristionchus pacificus genome provides a unique perspective on nematode lifestyle and parasitism.</title>
        <authorList>
            <person name="Dieterich C."/>
            <person name="Clifton S.W."/>
            <person name="Schuster L.N."/>
            <person name="Chinwalla A."/>
            <person name="Delehaunty K."/>
            <person name="Dinkelacker I."/>
            <person name="Fulton L."/>
            <person name="Fulton R."/>
            <person name="Godfrey J."/>
            <person name="Minx P."/>
            <person name="Mitreva M."/>
            <person name="Roeseler W."/>
            <person name="Tian H."/>
            <person name="Witte H."/>
            <person name="Yang S.P."/>
            <person name="Wilson R.K."/>
            <person name="Sommer R.J."/>
        </authorList>
    </citation>
    <scope>NUCLEOTIDE SEQUENCE [LARGE SCALE GENOMIC DNA]</scope>
    <source>
        <strain evidence="2">PS312</strain>
    </source>
</reference>
<evidence type="ECO:0000313" key="2">
    <source>
        <dbReference type="Proteomes" id="UP000005239"/>
    </source>
</evidence>
<protein>
    <submittedName>
        <fullName evidence="1">Uncharacterized protein</fullName>
    </submittedName>
</protein>
<dbReference type="AlphaFoldDB" id="A0A2A6BZG8"/>
<gene>
    <name evidence="1" type="primary">WBGene00284241</name>
</gene>
<keyword evidence="2" id="KW-1185">Reference proteome</keyword>
<accession>A0A2A6BZG8</accession>
<accession>A0A8R1V1H5</accession>
<evidence type="ECO:0000313" key="1">
    <source>
        <dbReference type="EnsemblMetazoa" id="PPA45872.1"/>
    </source>
</evidence>
<dbReference type="Proteomes" id="UP000005239">
    <property type="component" value="Unassembled WGS sequence"/>
</dbReference>
<proteinExistence type="predicted"/>
<sequence>MIDNGDLDPRFGRVESLIAVARSQRQQALLLGAAIREIGERKRRTVASVLMRGKCASVFAAVVVVSALRRKEFVCGVFGNGVISIPYEKET</sequence>
<name>A0A2A6BZG8_PRIPA</name>